<evidence type="ECO:0000313" key="3">
    <source>
        <dbReference type="Proteomes" id="UP001143543"/>
    </source>
</evidence>
<dbReference type="EMBL" id="BRVO01000001">
    <property type="protein sequence ID" value="GLB48422.1"/>
    <property type="molecule type" value="Genomic_DNA"/>
</dbReference>
<organism evidence="2 3">
    <name type="scientific">Neptunitalea lumnitzerae</name>
    <dbReference type="NCBI Taxonomy" id="2965509"/>
    <lineage>
        <taxon>Bacteria</taxon>
        <taxon>Pseudomonadati</taxon>
        <taxon>Bacteroidota</taxon>
        <taxon>Flavobacteriia</taxon>
        <taxon>Flavobacteriales</taxon>
        <taxon>Flavobacteriaceae</taxon>
        <taxon>Neptunitalea</taxon>
    </lineage>
</organism>
<keyword evidence="1" id="KW-0732">Signal</keyword>
<accession>A0ABQ5MGA1</accession>
<comment type="caution">
    <text evidence="2">The sequence shown here is derived from an EMBL/GenBank/DDBJ whole genome shotgun (WGS) entry which is preliminary data.</text>
</comment>
<gene>
    <name evidence="2" type="ORF">Y10_07900</name>
</gene>
<dbReference type="Pfam" id="PF20351">
    <property type="entry name" value="DUF6646"/>
    <property type="match status" value="1"/>
</dbReference>
<sequence length="163" mass="17839">MKKFLSILILFVTIQTINAQAFTGKGDTKFQVGANIQDLGTGINVTYDVGVGSNISFGIAGSYLLGIDEHIDADFLDRFDIKGRFNANLQDVLNICDCFDIYPGLDISLKNFGGHVGTRYFFTDGFGLYAEGGFPIAKYDDTLTPAEHLHNQFVLTVGASFNF</sequence>
<dbReference type="Proteomes" id="UP001143543">
    <property type="component" value="Unassembled WGS sequence"/>
</dbReference>
<feature type="chain" id="PRO_5047322042" evidence="1">
    <location>
        <begin position="22"/>
        <end position="163"/>
    </location>
</feature>
<proteinExistence type="predicted"/>
<feature type="signal peptide" evidence="1">
    <location>
        <begin position="1"/>
        <end position="21"/>
    </location>
</feature>
<evidence type="ECO:0000256" key="1">
    <source>
        <dbReference type="SAM" id="SignalP"/>
    </source>
</evidence>
<name>A0ABQ5MGA1_9FLAO</name>
<evidence type="ECO:0000313" key="2">
    <source>
        <dbReference type="EMBL" id="GLB48422.1"/>
    </source>
</evidence>
<dbReference type="RefSeq" id="WP_281764061.1">
    <property type="nucleotide sequence ID" value="NZ_BRVO01000001.1"/>
</dbReference>
<dbReference type="InterPro" id="IPR046588">
    <property type="entry name" value="DUF6646"/>
</dbReference>
<keyword evidence="3" id="KW-1185">Reference proteome</keyword>
<reference evidence="2" key="1">
    <citation type="submission" date="2022-07" db="EMBL/GenBank/DDBJ databases">
        <title>Taxonomy of Novel Oxalotrophic and Methylotrophic Bacteria.</title>
        <authorList>
            <person name="Sahin N."/>
            <person name="Tani A."/>
        </authorList>
    </citation>
    <scope>NUCLEOTIDE SEQUENCE</scope>
    <source>
        <strain evidence="2">Y10</strain>
    </source>
</reference>
<protein>
    <submittedName>
        <fullName evidence="2">OmpA family outer membrane protein</fullName>
    </submittedName>
</protein>